<reference evidence="3" key="1">
    <citation type="submission" date="2017-02" db="EMBL/GenBank/DDBJ databases">
        <authorList>
            <person name="Varghese N."/>
            <person name="Submissions S."/>
        </authorList>
    </citation>
    <scope>NUCLEOTIDE SEQUENCE [LARGE SCALE GENOMIC DNA]</scope>
    <source>
        <strain evidence="3">DSM 22720</strain>
    </source>
</reference>
<dbReference type="RefSeq" id="WP_078752576.1">
    <property type="nucleotide sequence ID" value="NZ_FUXU01000024.1"/>
</dbReference>
<sequence>MKKLIFLLLCTLSLPTKAERWFDVEVIVFKRNQDPTSVQEKWPETQPNINVSNAVSVFDSVSLQKQGLQLLPQSDWKLNAEYQKLANHAGFKPLVHVAWRQNDGGRGVMPKLRFTAGQDYGKDYYLDGTPKNAPSVATTPDFGNANVSGDAAAVSTDFNAGSNANTATAPIVAPEPVKESGPMYELDGFIRVYVQHYLFIETDLVLREPGERKVLKDVNAVPVPLDNQADTETDSLMSDNTQVTATDEGTTVTGLQKLEREYEIEKYLEPYAFKQKRRMRSGEVHYLDHPLMGLIIQVTRVEKDEKA</sequence>
<feature type="signal peptide" evidence="1">
    <location>
        <begin position="1"/>
        <end position="18"/>
    </location>
</feature>
<dbReference type="AlphaFoldDB" id="A0A1T4UQ12"/>
<evidence type="ECO:0000313" key="2">
    <source>
        <dbReference type="EMBL" id="SKA54797.1"/>
    </source>
</evidence>
<gene>
    <name evidence="2" type="ORF">SAMN02745132_02212</name>
</gene>
<proteinExistence type="predicted"/>
<dbReference type="InterPro" id="IPR021241">
    <property type="entry name" value="CsiV"/>
</dbReference>
<organism evidence="2 3">
    <name type="scientific">Enterovibrio nigricans DSM 22720</name>
    <dbReference type="NCBI Taxonomy" id="1121868"/>
    <lineage>
        <taxon>Bacteria</taxon>
        <taxon>Pseudomonadati</taxon>
        <taxon>Pseudomonadota</taxon>
        <taxon>Gammaproteobacteria</taxon>
        <taxon>Vibrionales</taxon>
        <taxon>Vibrionaceae</taxon>
        <taxon>Enterovibrio</taxon>
    </lineage>
</organism>
<dbReference type="EMBL" id="FUXU01000024">
    <property type="protein sequence ID" value="SKA54797.1"/>
    <property type="molecule type" value="Genomic_DNA"/>
</dbReference>
<evidence type="ECO:0000256" key="1">
    <source>
        <dbReference type="SAM" id="SignalP"/>
    </source>
</evidence>
<keyword evidence="3" id="KW-1185">Reference proteome</keyword>
<feature type="chain" id="PRO_5012888329" evidence="1">
    <location>
        <begin position="19"/>
        <end position="307"/>
    </location>
</feature>
<accession>A0A1T4UQ12</accession>
<name>A0A1T4UQ12_9GAMM</name>
<evidence type="ECO:0000313" key="3">
    <source>
        <dbReference type="Proteomes" id="UP000190162"/>
    </source>
</evidence>
<dbReference type="Proteomes" id="UP000190162">
    <property type="component" value="Unassembled WGS sequence"/>
</dbReference>
<dbReference type="OrthoDB" id="5566524at2"/>
<keyword evidence="1" id="KW-0732">Signal</keyword>
<protein>
    <submittedName>
        <fullName evidence="2">Peptidoglycan-binding protein, CsiV</fullName>
    </submittedName>
</protein>
<dbReference type="Pfam" id="PF10972">
    <property type="entry name" value="CsiV"/>
    <property type="match status" value="1"/>
</dbReference>